<sequence length="383" mass="42266">MSWTISSLSEAADIVAGQHIPSDLYSDDESGTPYLTGPVDFGMRVPSVTKWTSAPKVFAEKGDVLVTVKGSGVGKSNLGIDAAIGRQLMAIRPRLTKIDQFYLYTFIKSVEPRIHKLAQGAAIPGIVKADLADLQIPLPPLAEQKRIAGILDAADGLRAKRRAALAQLDTLLQSTFLDLFGDPNRWSSKFKISRLVDCCTKITDGEHGTVERLESGRLYLMARNVTKQKSIDLSDVSYISEEDHRRIYKRCGPEAGDLLLVCVGATIGKVALVPEGEEFSLARSVALIKPNRDRMLPSFLLHLFDSGYIQFKLLGQRNTGAQSGLYLGKIKELEIPLPPLDLQRRFASIVESVERQKARHREHLAQLDTLFASLQQRAFKGDL</sequence>
<proteinExistence type="inferred from homology"/>
<keyword evidence="3" id="KW-0238">DNA-binding</keyword>
<name>A0A7X1E7U3_9BACT</name>
<dbReference type="CDD" id="cd17246">
    <property type="entry name" value="RMtype1_S_SonII-TRD2-CR2_like"/>
    <property type="match status" value="1"/>
</dbReference>
<dbReference type="GO" id="GO:0004519">
    <property type="term" value="F:endonuclease activity"/>
    <property type="evidence" value="ECO:0007669"/>
    <property type="project" value="UniProtKB-KW"/>
</dbReference>
<evidence type="ECO:0000256" key="2">
    <source>
        <dbReference type="ARBA" id="ARBA00022747"/>
    </source>
</evidence>
<dbReference type="Proteomes" id="UP000526501">
    <property type="component" value="Unassembled WGS sequence"/>
</dbReference>
<dbReference type="AlphaFoldDB" id="A0A7X1E7U3"/>
<gene>
    <name evidence="5" type="ORF">H5P27_06190</name>
</gene>
<dbReference type="Pfam" id="PF01420">
    <property type="entry name" value="Methylase_S"/>
    <property type="match status" value="2"/>
</dbReference>
<dbReference type="CDD" id="cd17496">
    <property type="entry name" value="RMtype1_S_BliBORF2384P-TRD1-CR1_like"/>
    <property type="match status" value="1"/>
</dbReference>
<protein>
    <submittedName>
        <fullName evidence="5">Restriction endonuclease subunit S</fullName>
    </submittedName>
</protein>
<dbReference type="GO" id="GO:0003677">
    <property type="term" value="F:DNA binding"/>
    <property type="evidence" value="ECO:0007669"/>
    <property type="project" value="UniProtKB-KW"/>
</dbReference>
<keyword evidence="5" id="KW-0378">Hydrolase</keyword>
<feature type="domain" description="Type I restriction modification DNA specificity" evidence="4">
    <location>
        <begin position="3"/>
        <end position="159"/>
    </location>
</feature>
<keyword evidence="5" id="KW-0255">Endonuclease</keyword>
<dbReference type="PANTHER" id="PTHR30408:SF12">
    <property type="entry name" value="TYPE I RESTRICTION ENZYME MJAVIII SPECIFICITY SUBUNIT"/>
    <property type="match status" value="1"/>
</dbReference>
<keyword evidence="5" id="KW-0540">Nuclease</keyword>
<keyword evidence="2" id="KW-0680">Restriction system</keyword>
<comment type="caution">
    <text evidence="5">The sequence shown here is derived from an EMBL/GenBank/DDBJ whole genome shotgun (WGS) entry which is preliminary data.</text>
</comment>
<evidence type="ECO:0000256" key="3">
    <source>
        <dbReference type="ARBA" id="ARBA00023125"/>
    </source>
</evidence>
<comment type="similarity">
    <text evidence="1">Belongs to the type-I restriction system S methylase family.</text>
</comment>
<feature type="domain" description="Type I restriction modification DNA specificity" evidence="4">
    <location>
        <begin position="259"/>
        <end position="366"/>
    </location>
</feature>
<keyword evidence="6" id="KW-1185">Reference proteome</keyword>
<dbReference type="InterPro" id="IPR000055">
    <property type="entry name" value="Restrct_endonuc_typeI_TRD"/>
</dbReference>
<evidence type="ECO:0000313" key="5">
    <source>
        <dbReference type="EMBL" id="MBC2605629.1"/>
    </source>
</evidence>
<evidence type="ECO:0000256" key="1">
    <source>
        <dbReference type="ARBA" id="ARBA00010923"/>
    </source>
</evidence>
<accession>A0A7X1E7U3</accession>
<evidence type="ECO:0000259" key="4">
    <source>
        <dbReference type="Pfam" id="PF01420"/>
    </source>
</evidence>
<evidence type="ECO:0000313" key="6">
    <source>
        <dbReference type="Proteomes" id="UP000526501"/>
    </source>
</evidence>
<dbReference type="SUPFAM" id="SSF116734">
    <property type="entry name" value="DNA methylase specificity domain"/>
    <property type="match status" value="2"/>
</dbReference>
<organism evidence="5 6">
    <name type="scientific">Pelagicoccus albus</name>
    <dbReference type="NCBI Taxonomy" id="415222"/>
    <lineage>
        <taxon>Bacteria</taxon>
        <taxon>Pseudomonadati</taxon>
        <taxon>Verrucomicrobiota</taxon>
        <taxon>Opitutia</taxon>
        <taxon>Puniceicoccales</taxon>
        <taxon>Pelagicoccaceae</taxon>
        <taxon>Pelagicoccus</taxon>
    </lineage>
</organism>
<dbReference type="InterPro" id="IPR052021">
    <property type="entry name" value="Type-I_RS_S_subunit"/>
</dbReference>
<dbReference type="PANTHER" id="PTHR30408">
    <property type="entry name" value="TYPE-1 RESTRICTION ENZYME ECOKI SPECIFICITY PROTEIN"/>
    <property type="match status" value="1"/>
</dbReference>
<dbReference type="EMBL" id="JACHVC010000006">
    <property type="protein sequence ID" value="MBC2605629.1"/>
    <property type="molecule type" value="Genomic_DNA"/>
</dbReference>
<dbReference type="GO" id="GO:0009307">
    <property type="term" value="P:DNA restriction-modification system"/>
    <property type="evidence" value="ECO:0007669"/>
    <property type="project" value="UniProtKB-KW"/>
</dbReference>
<reference evidence="5 6" key="1">
    <citation type="submission" date="2020-07" db="EMBL/GenBank/DDBJ databases">
        <authorList>
            <person name="Feng X."/>
        </authorList>
    </citation>
    <scope>NUCLEOTIDE SEQUENCE [LARGE SCALE GENOMIC DNA]</scope>
    <source>
        <strain evidence="5 6">JCM23202</strain>
    </source>
</reference>
<dbReference type="RefSeq" id="WP_185659498.1">
    <property type="nucleotide sequence ID" value="NZ_CAWPOO010000006.1"/>
</dbReference>
<dbReference type="InterPro" id="IPR044946">
    <property type="entry name" value="Restrct_endonuc_typeI_TRD_sf"/>
</dbReference>
<dbReference type="Gene3D" id="3.90.220.20">
    <property type="entry name" value="DNA methylase specificity domains"/>
    <property type="match status" value="2"/>
</dbReference>